<evidence type="ECO:0000256" key="6">
    <source>
        <dbReference type="RuleBase" id="RU368066"/>
    </source>
</evidence>
<comment type="caution">
    <text evidence="7">The sequence shown here is derived from an EMBL/GenBank/DDBJ whole genome shotgun (WGS) entry which is preliminary data.</text>
</comment>
<feature type="transmembrane region" description="Helical" evidence="6">
    <location>
        <begin position="218"/>
        <end position="243"/>
    </location>
</feature>
<gene>
    <name evidence="7" type="ORF">C1SCF055_LOCUS36007</name>
</gene>
<reference evidence="8 9" key="2">
    <citation type="submission" date="2024-05" db="EMBL/GenBank/DDBJ databases">
        <authorList>
            <person name="Chen Y."/>
            <person name="Shah S."/>
            <person name="Dougan E. K."/>
            <person name="Thang M."/>
            <person name="Chan C."/>
        </authorList>
    </citation>
    <scope>NUCLEOTIDE SEQUENCE [LARGE SCALE GENOMIC DNA]</scope>
</reference>
<dbReference type="GO" id="GO:0005886">
    <property type="term" value="C:plasma membrane"/>
    <property type="evidence" value="ECO:0007669"/>
    <property type="project" value="UniProtKB-SubCell"/>
</dbReference>
<comment type="similarity">
    <text evidence="2 6">Belongs to the CTL (choline transporter-like) family.</text>
</comment>
<evidence type="ECO:0000256" key="3">
    <source>
        <dbReference type="ARBA" id="ARBA00022692"/>
    </source>
</evidence>
<evidence type="ECO:0000313" key="9">
    <source>
        <dbReference type="Proteomes" id="UP001152797"/>
    </source>
</evidence>
<evidence type="ECO:0000313" key="7">
    <source>
        <dbReference type="EMBL" id="CAI4010772.1"/>
    </source>
</evidence>
<evidence type="ECO:0000256" key="1">
    <source>
        <dbReference type="ARBA" id="ARBA00004141"/>
    </source>
</evidence>
<feature type="transmembrane region" description="Helical" evidence="6">
    <location>
        <begin position="264"/>
        <end position="285"/>
    </location>
</feature>
<accession>A0A9P1DJX3</accession>
<protein>
    <recommendedName>
        <fullName evidence="6">Choline transporter-like protein</fullName>
    </recommendedName>
</protein>
<evidence type="ECO:0000256" key="4">
    <source>
        <dbReference type="ARBA" id="ARBA00022989"/>
    </source>
</evidence>
<feature type="transmembrane region" description="Helical" evidence="6">
    <location>
        <begin position="148"/>
        <end position="166"/>
    </location>
</feature>
<evidence type="ECO:0000256" key="5">
    <source>
        <dbReference type="ARBA" id="ARBA00023136"/>
    </source>
</evidence>
<evidence type="ECO:0000313" key="8">
    <source>
        <dbReference type="EMBL" id="CAL4798084.1"/>
    </source>
</evidence>
<feature type="transmembrane region" description="Helical" evidence="6">
    <location>
        <begin position="173"/>
        <end position="198"/>
    </location>
</feature>
<feature type="transmembrane region" description="Helical" evidence="6">
    <location>
        <begin position="114"/>
        <end position="136"/>
    </location>
</feature>
<dbReference type="PANTHER" id="PTHR12385:SF4">
    <property type="entry name" value="PROTEIN PNS1"/>
    <property type="match status" value="1"/>
</dbReference>
<comment type="function">
    <text evidence="6">Choline transporter.</text>
</comment>
<dbReference type="Proteomes" id="UP001152797">
    <property type="component" value="Unassembled WGS sequence"/>
</dbReference>
<dbReference type="GO" id="GO:0022857">
    <property type="term" value="F:transmembrane transporter activity"/>
    <property type="evidence" value="ECO:0007669"/>
    <property type="project" value="UniProtKB-UniRule"/>
</dbReference>
<dbReference type="Pfam" id="PF04515">
    <property type="entry name" value="Choline_transpo"/>
    <property type="match status" value="1"/>
</dbReference>
<comment type="subcellular location">
    <subcellularLocation>
        <location evidence="6">Cell membrane</location>
        <topology evidence="6">Multi-pass membrane protein</topology>
    </subcellularLocation>
    <subcellularLocation>
        <location evidence="1">Membrane</location>
        <topology evidence="1">Multi-pass membrane protein</topology>
    </subcellularLocation>
</comment>
<feature type="transmembrane region" description="Helical" evidence="6">
    <location>
        <begin position="448"/>
        <end position="472"/>
    </location>
</feature>
<reference evidence="7" key="1">
    <citation type="submission" date="2022-10" db="EMBL/GenBank/DDBJ databases">
        <authorList>
            <person name="Chen Y."/>
            <person name="Dougan E. K."/>
            <person name="Chan C."/>
            <person name="Rhodes N."/>
            <person name="Thang M."/>
        </authorList>
    </citation>
    <scope>NUCLEOTIDE SEQUENCE</scope>
</reference>
<feature type="transmembrane region" description="Helical" evidence="6">
    <location>
        <begin position="61"/>
        <end position="83"/>
    </location>
</feature>
<dbReference type="PANTHER" id="PTHR12385">
    <property type="entry name" value="CHOLINE TRANSPORTER-LIKE (SLC FAMILY 44)"/>
    <property type="match status" value="1"/>
</dbReference>
<proteinExistence type="inferred from homology"/>
<dbReference type="EMBL" id="CAMXCT010004913">
    <property type="protein sequence ID" value="CAI4010772.1"/>
    <property type="molecule type" value="Genomic_DNA"/>
</dbReference>
<evidence type="ECO:0000256" key="2">
    <source>
        <dbReference type="ARBA" id="ARBA00007168"/>
    </source>
</evidence>
<name>A0A9P1DJX3_9DINO</name>
<dbReference type="AlphaFoldDB" id="A0A9P1DJX3"/>
<keyword evidence="3 6" id="KW-0812">Transmembrane</keyword>
<dbReference type="EMBL" id="CAMXCT030004913">
    <property type="protein sequence ID" value="CAL4798084.1"/>
    <property type="molecule type" value="Genomic_DNA"/>
</dbReference>
<dbReference type="InterPro" id="IPR007603">
    <property type="entry name" value="Choline_transptr-like"/>
</dbReference>
<dbReference type="OrthoDB" id="44736at2759"/>
<organism evidence="7">
    <name type="scientific">Cladocopium goreaui</name>
    <dbReference type="NCBI Taxonomy" id="2562237"/>
    <lineage>
        <taxon>Eukaryota</taxon>
        <taxon>Sar</taxon>
        <taxon>Alveolata</taxon>
        <taxon>Dinophyceae</taxon>
        <taxon>Suessiales</taxon>
        <taxon>Symbiodiniaceae</taxon>
        <taxon>Cladocopium</taxon>
    </lineage>
</organism>
<keyword evidence="9" id="KW-1185">Reference proteome</keyword>
<keyword evidence="4 6" id="KW-1133">Transmembrane helix</keyword>
<feature type="transmembrane region" description="Helical" evidence="6">
    <location>
        <begin position="407"/>
        <end position="433"/>
    </location>
</feature>
<sequence>MEYGSARNVLISGKEVDIQNLKEIRDLPEKQKKGREKEIRSGAEFLQTAPRFPSRRGCKDLPWAILFMLTVAALVAFVIYSVVGINTELNEDEDFKHWKTHDGKVPPDIWSDAITINLACVAGSVAGLIMAFFWIMAAKACPSPVVYISLYAIPVLSILGGVALVCSGQTGMMIAGAILILAGMCQLGCVMCCWAQYIPFTIEVVGMVANVSNENPCMVAVSALGGFFSAAWVILLTVGFAAFTIKHKEDTPDKNKGVMSPLEFCFLLVLYWGSGVIHNVCHMAYAGVFSRWYFSADGPLLFPSLQVALTTSFGSICFGTFVVAAINAVQMLVRSVRIAAQEDGNVVGCVVALILECIIDAIGDMLEYFNAWVYVQCAIRGGSFCESARATCAMISCNGLKAIIGDLLIDSVVTLGTLLSGLVGLGVGAAVAWGTKAEFQHAALSREVVILIGVISGLLGGLLAGGGVMTIFSSGTKAILMCWAEEPNRLHEEHEFEDLHTEFNAKIQDYNYS</sequence>
<dbReference type="EMBL" id="CAMXCT020004913">
    <property type="protein sequence ID" value="CAL1164147.1"/>
    <property type="molecule type" value="Genomic_DNA"/>
</dbReference>
<keyword evidence="5 6" id="KW-0472">Membrane</keyword>
<feature type="transmembrane region" description="Helical" evidence="6">
    <location>
        <begin position="305"/>
        <end position="329"/>
    </location>
</feature>